<dbReference type="Proteomes" id="UP000593875">
    <property type="component" value="Chromosome"/>
</dbReference>
<evidence type="ECO:0008006" key="3">
    <source>
        <dbReference type="Google" id="ProtNLM"/>
    </source>
</evidence>
<organism evidence="1 2">
    <name type="scientific">Massilia litorea</name>
    <dbReference type="NCBI Taxonomy" id="2769491"/>
    <lineage>
        <taxon>Bacteria</taxon>
        <taxon>Pseudomonadati</taxon>
        <taxon>Pseudomonadota</taxon>
        <taxon>Betaproteobacteria</taxon>
        <taxon>Burkholderiales</taxon>
        <taxon>Oxalobacteraceae</taxon>
        <taxon>Telluria group</taxon>
        <taxon>Massilia</taxon>
    </lineage>
</organism>
<dbReference type="AlphaFoldDB" id="A0A7L9TZI1"/>
<dbReference type="RefSeq" id="WP_193685239.1">
    <property type="nucleotide sequence ID" value="NZ_CP062941.1"/>
</dbReference>
<sequence length="113" mass="13036">MEEQLHLLLGRFFVTFARVELNLSLQVGGSGSFREKLERYIDDVGARFSENNEEFHKIATWYMAADSLREVRNLFAHGRWGIAQNTQQIAHVAGYLPDTQVERRFSLSELNSC</sequence>
<name>A0A7L9TZI1_9BURK</name>
<protein>
    <recommendedName>
        <fullName evidence="3">Apea-like HEPN domain-containing protein</fullName>
    </recommendedName>
</protein>
<proteinExistence type="predicted"/>
<reference evidence="1 2" key="1">
    <citation type="submission" date="2020-10" db="EMBL/GenBank/DDBJ databases">
        <title>Genome sequencing of Massilia sp. LPB0304.</title>
        <authorList>
            <person name="Kim J."/>
        </authorList>
    </citation>
    <scope>NUCLEOTIDE SEQUENCE [LARGE SCALE GENOMIC DNA]</scope>
    <source>
        <strain evidence="1 2">LPB0304</strain>
    </source>
</reference>
<dbReference type="KEGG" id="mlir:LPB04_14460"/>
<accession>A0A7L9TZI1</accession>
<gene>
    <name evidence="1" type="ORF">LPB04_14460</name>
</gene>
<evidence type="ECO:0000313" key="2">
    <source>
        <dbReference type="Proteomes" id="UP000593875"/>
    </source>
</evidence>
<evidence type="ECO:0000313" key="1">
    <source>
        <dbReference type="EMBL" id="QOL48193.1"/>
    </source>
</evidence>
<dbReference type="EMBL" id="CP062941">
    <property type="protein sequence ID" value="QOL48193.1"/>
    <property type="molecule type" value="Genomic_DNA"/>
</dbReference>
<keyword evidence="2" id="KW-1185">Reference proteome</keyword>